<gene>
    <name evidence="1" type="ORF">N8T08_004461</name>
</gene>
<keyword evidence="2" id="KW-1185">Reference proteome</keyword>
<evidence type="ECO:0000313" key="2">
    <source>
        <dbReference type="Proteomes" id="UP001177260"/>
    </source>
</evidence>
<proteinExistence type="predicted"/>
<name>A0ACC3B4F1_9EURO</name>
<reference evidence="1 2" key="1">
    <citation type="journal article" date="2023" name="ACS Omega">
        <title>Identification of the Neoaspergillic Acid Biosynthesis Gene Cluster by Establishing an In Vitro CRISPR-Ribonucleoprotein Genetic System in Aspergillus melleus.</title>
        <authorList>
            <person name="Yuan B."/>
            <person name="Grau M.F."/>
            <person name="Murata R.M."/>
            <person name="Torok T."/>
            <person name="Venkateswaran K."/>
            <person name="Stajich J.E."/>
            <person name="Wang C.C.C."/>
        </authorList>
    </citation>
    <scope>NUCLEOTIDE SEQUENCE [LARGE SCALE GENOMIC DNA]</scope>
    <source>
        <strain evidence="1 2">IMV 1140</strain>
    </source>
</reference>
<accession>A0ACC3B4F1</accession>
<organism evidence="1 2">
    <name type="scientific">Aspergillus melleus</name>
    <dbReference type="NCBI Taxonomy" id="138277"/>
    <lineage>
        <taxon>Eukaryota</taxon>
        <taxon>Fungi</taxon>
        <taxon>Dikarya</taxon>
        <taxon>Ascomycota</taxon>
        <taxon>Pezizomycotina</taxon>
        <taxon>Eurotiomycetes</taxon>
        <taxon>Eurotiomycetidae</taxon>
        <taxon>Eurotiales</taxon>
        <taxon>Aspergillaceae</taxon>
        <taxon>Aspergillus</taxon>
        <taxon>Aspergillus subgen. Circumdati</taxon>
    </lineage>
</organism>
<comment type="caution">
    <text evidence="1">The sequence shown here is derived from an EMBL/GenBank/DDBJ whole genome shotgun (WGS) entry which is preliminary data.</text>
</comment>
<protein>
    <submittedName>
        <fullName evidence="1">Uncharacterized protein</fullName>
    </submittedName>
</protein>
<dbReference type="EMBL" id="JAOPJF010000025">
    <property type="protein sequence ID" value="KAK1145300.1"/>
    <property type="molecule type" value="Genomic_DNA"/>
</dbReference>
<sequence length="567" mass="61565">MSTFVAASASNSDLPADSRAGPLRRLSQLRAYTHGHLSPQPPLSSSASQRLTRQNTLGSRVNRLCPAPFLTVIEDDSSDSDDASIVETPSNNPAPCPEPEQSARNNSSTSLSSFRGLQIEWPFESRHSESSSSTPSTDLAQSFSQESMARLRGQPSESRADEGAPTSAPAELQSALFDSPDPVATENFSSSPKPRQKATIRFFPHQESQSSARPSLPFIPVSRTLPSESCIIKVGRYSERDGLPQPNPTEPSDAPVGFKSKVVSRRHCEFLYVNGQWHIKDVGSSSGTFLNHMRLSQPNMASRLYTVKDGDIVQLGIDFRGGEEMIFRKNTESLIKNLGKGEAADYAGCRECSICLGSVLRPYQCLFMAACAHVWHYKCIMRLIHTPDYPMFQCPNCRAYTDLSAEVDDSNDFEGDDTEQKSSAAEEKPLSSSEDIRPETHPTSSGSNHVTNHSMSSVEEAMNGLPSEAGLAANIESMRLNDSEAAREAAQASQEHATSSNLETVPTHTSADMPGWQAVGQTSAPVQCRQAQLRSDTPVRSESSDDNPLTPQNDSGPLAFDGRASMS</sequence>
<evidence type="ECO:0000313" key="1">
    <source>
        <dbReference type="EMBL" id="KAK1145300.1"/>
    </source>
</evidence>
<dbReference type="Proteomes" id="UP001177260">
    <property type="component" value="Unassembled WGS sequence"/>
</dbReference>